<sequence length="431" mass="46412">MKTRSSDVAGLAARRAALALLDAVLVEKRLLSEVLLNRTKDLSPEDRARAQRLVTEALRVIDRCDRMLGPHLSKRPAPHVMNALRMGVFEICAMQEAAHGVVNAYVTLMQERPKSSHFKGLVNAVLRKIDAEKAKWDGLPAPMLPKWLRKPLVADFGKAGVAAMEAAQAKGAPLDLTVKSTVKSDAEGWAEKLGGTVLPTGSVRLDAAVQVTKLDGFAAGDWWVQDAAASLPARILAPEKGARVLDMCAAPGGKTMQLAAMGAEVTALDISESRMARVRENLARCGLSAEIAVGDALEYEGGPFDAILLDAPCTATGTIRRHPDLPHVKDGSDFPGLFELQEHLIDRALGMLKPGGKLVYCTCSLLIDEGEEQVRDAMARHPGLTVDLEALRIPGIDSDWIGEEGLRTRPDYWPDLGGMDGFFITVLRPGA</sequence>
<evidence type="ECO:0000259" key="7">
    <source>
        <dbReference type="PROSITE" id="PS51686"/>
    </source>
</evidence>
<evidence type="ECO:0000313" key="8">
    <source>
        <dbReference type="EMBL" id="SFJ51230.1"/>
    </source>
</evidence>
<accession>A0A1I3RYX2</accession>
<dbReference type="GO" id="GO:0001510">
    <property type="term" value="P:RNA methylation"/>
    <property type="evidence" value="ECO:0007669"/>
    <property type="project" value="InterPro"/>
</dbReference>
<evidence type="ECO:0000256" key="5">
    <source>
        <dbReference type="ARBA" id="ARBA00022884"/>
    </source>
</evidence>
<dbReference type="InterPro" id="IPR049560">
    <property type="entry name" value="MeTrfase_RsmB-F_NOP2_cat"/>
</dbReference>
<proteinExistence type="inferred from homology"/>
<dbReference type="InterPro" id="IPR023267">
    <property type="entry name" value="RCMT"/>
</dbReference>
<dbReference type="Pfam" id="PF01029">
    <property type="entry name" value="NusB"/>
    <property type="match status" value="1"/>
</dbReference>
<evidence type="ECO:0000256" key="6">
    <source>
        <dbReference type="PROSITE-ProRule" id="PRU01023"/>
    </source>
</evidence>
<evidence type="ECO:0000313" key="9">
    <source>
        <dbReference type="Proteomes" id="UP000199630"/>
    </source>
</evidence>
<dbReference type="InterPro" id="IPR035926">
    <property type="entry name" value="NusB-like_sf"/>
</dbReference>
<protein>
    <submittedName>
        <fullName evidence="8">16S rRNA (Cytosine967-C5)-methyltransferase</fullName>
    </submittedName>
</protein>
<comment type="caution">
    <text evidence="6">Lacks conserved residue(s) required for the propagation of feature annotation.</text>
</comment>
<dbReference type="GO" id="GO:0008173">
    <property type="term" value="F:RNA methyltransferase activity"/>
    <property type="evidence" value="ECO:0007669"/>
    <property type="project" value="InterPro"/>
</dbReference>
<dbReference type="OrthoDB" id="9810297at2"/>
<reference evidence="9" key="1">
    <citation type="submission" date="2016-10" db="EMBL/GenBank/DDBJ databases">
        <authorList>
            <person name="Varghese N."/>
            <person name="Submissions S."/>
        </authorList>
    </citation>
    <scope>NUCLEOTIDE SEQUENCE [LARGE SCALE GENOMIC DNA]</scope>
    <source>
        <strain evidence="9">DSM 26471</strain>
    </source>
</reference>
<dbReference type="Gene3D" id="1.10.940.10">
    <property type="entry name" value="NusB-like"/>
    <property type="match status" value="1"/>
</dbReference>
<dbReference type="RefSeq" id="WP_090060797.1">
    <property type="nucleotide sequence ID" value="NZ_FORH01000004.1"/>
</dbReference>
<dbReference type="SUPFAM" id="SSF48013">
    <property type="entry name" value="NusB-like"/>
    <property type="match status" value="1"/>
</dbReference>
<dbReference type="PROSITE" id="PS01153">
    <property type="entry name" value="NOL1_NOP2_SUN"/>
    <property type="match status" value="1"/>
</dbReference>
<comment type="similarity">
    <text evidence="1 6">Belongs to the class I-like SAM-binding methyltransferase superfamily. RsmB/NOP family.</text>
</comment>
<feature type="domain" description="SAM-dependent MTase RsmB/NOP-type" evidence="7">
    <location>
        <begin position="136"/>
        <end position="430"/>
    </location>
</feature>
<dbReference type="Proteomes" id="UP000199630">
    <property type="component" value="Unassembled WGS sequence"/>
</dbReference>
<gene>
    <name evidence="8" type="ORF">SAMN04487991_2253</name>
</gene>
<keyword evidence="3 6" id="KW-0808">Transferase</keyword>
<dbReference type="PRINTS" id="PR02008">
    <property type="entry name" value="RCMTFAMILY"/>
</dbReference>
<dbReference type="CDD" id="cd02440">
    <property type="entry name" value="AdoMet_MTases"/>
    <property type="match status" value="1"/>
</dbReference>
<feature type="binding site" evidence="6">
    <location>
        <position position="269"/>
    </location>
    <ligand>
        <name>S-adenosyl-L-methionine</name>
        <dbReference type="ChEBI" id="CHEBI:59789"/>
    </ligand>
</feature>
<dbReference type="Gene3D" id="3.40.50.150">
    <property type="entry name" value="Vaccinia Virus protein VP39"/>
    <property type="match status" value="1"/>
</dbReference>
<organism evidence="8 9">
    <name type="scientific">Celeribacter neptunius</name>
    <dbReference type="NCBI Taxonomy" id="588602"/>
    <lineage>
        <taxon>Bacteria</taxon>
        <taxon>Pseudomonadati</taxon>
        <taxon>Pseudomonadota</taxon>
        <taxon>Alphaproteobacteria</taxon>
        <taxon>Rhodobacterales</taxon>
        <taxon>Roseobacteraceae</taxon>
        <taxon>Celeribacter</taxon>
    </lineage>
</organism>
<dbReference type="GO" id="GO:0003723">
    <property type="term" value="F:RNA binding"/>
    <property type="evidence" value="ECO:0007669"/>
    <property type="project" value="UniProtKB-UniRule"/>
</dbReference>
<dbReference type="Pfam" id="PF01189">
    <property type="entry name" value="Methyltr_RsmB-F"/>
    <property type="match status" value="1"/>
</dbReference>
<keyword evidence="4 6" id="KW-0949">S-adenosyl-L-methionine</keyword>
<evidence type="ECO:0000256" key="4">
    <source>
        <dbReference type="ARBA" id="ARBA00022691"/>
    </source>
</evidence>
<name>A0A1I3RYX2_9RHOB</name>
<keyword evidence="9" id="KW-1185">Reference proteome</keyword>
<feature type="binding site" evidence="6">
    <location>
        <begin position="248"/>
        <end position="254"/>
    </location>
    <ligand>
        <name>S-adenosyl-L-methionine</name>
        <dbReference type="ChEBI" id="CHEBI:59789"/>
    </ligand>
</feature>
<keyword evidence="2 6" id="KW-0489">Methyltransferase</keyword>
<dbReference type="PANTHER" id="PTHR22807">
    <property type="entry name" value="NOP2 YEAST -RELATED NOL1/NOP2/FMU SUN DOMAIN-CONTAINING"/>
    <property type="match status" value="1"/>
</dbReference>
<evidence type="ECO:0000256" key="3">
    <source>
        <dbReference type="ARBA" id="ARBA00022679"/>
    </source>
</evidence>
<dbReference type="SUPFAM" id="SSF53335">
    <property type="entry name" value="S-adenosyl-L-methionine-dependent methyltransferases"/>
    <property type="match status" value="1"/>
</dbReference>
<feature type="active site" description="Nucleophile" evidence="6">
    <location>
        <position position="363"/>
    </location>
</feature>
<dbReference type="InterPro" id="IPR029063">
    <property type="entry name" value="SAM-dependent_MTases_sf"/>
</dbReference>
<dbReference type="InterPro" id="IPR018314">
    <property type="entry name" value="RsmB/NOL1/NOP2-like_CS"/>
</dbReference>
<dbReference type="EMBL" id="FORH01000004">
    <property type="protein sequence ID" value="SFJ51230.1"/>
    <property type="molecule type" value="Genomic_DNA"/>
</dbReference>
<keyword evidence="5 6" id="KW-0694">RNA-binding</keyword>
<evidence type="ECO:0000256" key="1">
    <source>
        <dbReference type="ARBA" id="ARBA00007494"/>
    </source>
</evidence>
<evidence type="ECO:0000256" key="2">
    <source>
        <dbReference type="ARBA" id="ARBA00022603"/>
    </source>
</evidence>
<dbReference type="InterPro" id="IPR006027">
    <property type="entry name" value="NusB_RsmB_TIM44"/>
</dbReference>
<dbReference type="AlphaFoldDB" id="A0A1I3RYX2"/>
<dbReference type="STRING" id="588602.SAMN04487991_2253"/>
<dbReference type="PANTHER" id="PTHR22807:SF61">
    <property type="entry name" value="NOL1_NOP2_SUN FAMILY PROTEIN _ ANTITERMINATION NUSB DOMAIN-CONTAINING PROTEIN"/>
    <property type="match status" value="1"/>
</dbReference>
<dbReference type="PROSITE" id="PS51686">
    <property type="entry name" value="SAM_MT_RSMB_NOP"/>
    <property type="match status" value="1"/>
</dbReference>
<dbReference type="InterPro" id="IPR001678">
    <property type="entry name" value="MeTrfase_RsmB-F_NOP2_dom"/>
</dbReference>
<dbReference type="GO" id="GO:0006355">
    <property type="term" value="P:regulation of DNA-templated transcription"/>
    <property type="evidence" value="ECO:0007669"/>
    <property type="project" value="InterPro"/>
</dbReference>
<feature type="binding site" evidence="6">
    <location>
        <position position="310"/>
    </location>
    <ligand>
        <name>S-adenosyl-L-methionine</name>
        <dbReference type="ChEBI" id="CHEBI:59789"/>
    </ligand>
</feature>